<dbReference type="Gene3D" id="1.10.101.10">
    <property type="entry name" value="PGBD-like superfamily/PGBD"/>
    <property type="match status" value="1"/>
</dbReference>
<evidence type="ECO:0000256" key="1">
    <source>
        <dbReference type="SAM" id="MobiDB-lite"/>
    </source>
</evidence>
<accession>A0ABT0JZP8</accession>
<dbReference type="InterPro" id="IPR023346">
    <property type="entry name" value="Lysozyme-like_dom_sf"/>
</dbReference>
<dbReference type="Gene3D" id="1.10.530.10">
    <property type="match status" value="1"/>
</dbReference>
<dbReference type="Proteomes" id="UP001201873">
    <property type="component" value="Unassembled WGS sequence"/>
</dbReference>
<protein>
    <submittedName>
        <fullName evidence="3">Lytic transglycosylase domain-containing protein</fullName>
    </submittedName>
</protein>
<sequence length="263" mass="28554">MTSTERVRVGRGSWPADGRGGTVTPTAAGTDPAGPGRCYGIGAGLTPPEGSSDGDVLAVRSAIVAISRALNWHAGPGTPVPTDGRFTAATAAAVTAFQEELQPTINRDMYLPAIEHSPPGYVSKETSYALFMPIADRYALKYTVPRGLLRGITTIESNWDPGAVGYWTNSDFGLCQWNTTLPDVTTARALDPFWALDSTARMMRERYDSDRWGHNWLYVIAAHNVPTWAAQWAQGQLSAARPEDVPKLDRMNGYVSNVLARVW</sequence>
<evidence type="ECO:0000313" key="4">
    <source>
        <dbReference type="Proteomes" id="UP001201873"/>
    </source>
</evidence>
<evidence type="ECO:0000313" key="3">
    <source>
        <dbReference type="EMBL" id="MCK9876981.1"/>
    </source>
</evidence>
<gene>
    <name evidence="3" type="ORF">MXD59_14570</name>
</gene>
<dbReference type="Pfam" id="PF01464">
    <property type="entry name" value="SLT"/>
    <property type="match status" value="1"/>
</dbReference>
<name>A0ABT0JZP8_9ACTN</name>
<dbReference type="EMBL" id="JALKFT010000013">
    <property type="protein sequence ID" value="MCK9876981.1"/>
    <property type="molecule type" value="Genomic_DNA"/>
</dbReference>
<comment type="caution">
    <text evidence="3">The sequence shown here is derived from an EMBL/GenBank/DDBJ whole genome shotgun (WGS) entry which is preliminary data.</text>
</comment>
<proteinExistence type="predicted"/>
<feature type="domain" description="Transglycosylase SLT" evidence="2">
    <location>
        <begin position="136"/>
        <end position="225"/>
    </location>
</feature>
<dbReference type="RefSeq" id="WP_248825287.1">
    <property type="nucleotide sequence ID" value="NZ_JALKFT010000013.1"/>
</dbReference>
<dbReference type="InterPro" id="IPR008258">
    <property type="entry name" value="Transglycosylase_SLT_dom_1"/>
</dbReference>
<dbReference type="InterPro" id="IPR036366">
    <property type="entry name" value="PGBDSf"/>
</dbReference>
<evidence type="ECO:0000259" key="2">
    <source>
        <dbReference type="Pfam" id="PF01464"/>
    </source>
</evidence>
<organism evidence="3 4">
    <name type="scientific">Frankia umida</name>
    <dbReference type="NCBI Taxonomy" id="573489"/>
    <lineage>
        <taxon>Bacteria</taxon>
        <taxon>Bacillati</taxon>
        <taxon>Actinomycetota</taxon>
        <taxon>Actinomycetes</taxon>
        <taxon>Frankiales</taxon>
        <taxon>Frankiaceae</taxon>
        <taxon>Frankia</taxon>
    </lineage>
</organism>
<dbReference type="SUPFAM" id="SSF53955">
    <property type="entry name" value="Lysozyme-like"/>
    <property type="match status" value="1"/>
</dbReference>
<reference evidence="3 4" key="1">
    <citation type="submission" date="2022-04" db="EMBL/GenBank/DDBJ databases">
        <title>Genome diversity in the genus Frankia.</title>
        <authorList>
            <person name="Carlos-Shanley C."/>
            <person name="Hahn D."/>
        </authorList>
    </citation>
    <scope>NUCLEOTIDE SEQUENCE [LARGE SCALE GENOMIC DNA]</scope>
    <source>
        <strain evidence="3 4">Ag45/Mut15</strain>
    </source>
</reference>
<keyword evidence="4" id="KW-1185">Reference proteome</keyword>
<feature type="region of interest" description="Disordered" evidence="1">
    <location>
        <begin position="1"/>
        <end position="35"/>
    </location>
</feature>